<dbReference type="InterPro" id="IPR055259">
    <property type="entry name" value="YkvP/CgeB_Glyco_trans-like"/>
</dbReference>
<dbReference type="Proteomes" id="UP000528460">
    <property type="component" value="Unassembled WGS sequence"/>
</dbReference>
<evidence type="ECO:0000313" key="2">
    <source>
        <dbReference type="EMBL" id="NOK09172.1"/>
    </source>
</evidence>
<name>A0A7Y4JS06_9BACT</name>
<protein>
    <submittedName>
        <fullName evidence="2">Glycosyltransferase</fullName>
    </submittedName>
</protein>
<gene>
    <name evidence="2" type="ORF">HNS30_09030</name>
</gene>
<accession>A0A7Y4JS06</accession>
<evidence type="ECO:0000259" key="1">
    <source>
        <dbReference type="Pfam" id="PF13524"/>
    </source>
</evidence>
<sequence length="364" mass="39958">MSHGLRIAFFGSSLVSSWWNGAATYYRGLVRALHARGHHVTFYEPDAHGRQEHRDLQDPDWVRVVVFANDRGSLDACLDDAFGVDVVVKASGVGAFDAYLEARVLELRRSGTQVVFWDVDAPATLERVAKDANDLLRPLIPRFDHILTSGGGAPVVNAYRELGAKRCVPIPNAVDPDTHHPVAPEPRFAGDLSFLGHRLPDREARVEAFFFKAAEALPRSRMLLGGSGWEDRVVPANVARLGHVYTQDHNAVNCSARAVLNLHRDSMARFGFSPGPRVFEAAGAGACLITDAFEGVEQFLEPGREVLVAHSGEEVVEHLRRLTPEDARRMGQAALRRVLAEHTYAHRAARVEAELGYRAGAGRG</sequence>
<feature type="domain" description="Spore protein YkvP/CgeB glycosyl transferase-like" evidence="1">
    <location>
        <begin position="208"/>
        <end position="352"/>
    </location>
</feature>
<evidence type="ECO:0000313" key="3">
    <source>
        <dbReference type="Proteomes" id="UP000528460"/>
    </source>
</evidence>
<comment type="caution">
    <text evidence="2">The sequence shown here is derived from an EMBL/GenBank/DDBJ whole genome shotgun (WGS) entry which is preliminary data.</text>
</comment>
<dbReference type="Gene3D" id="3.40.50.2000">
    <property type="entry name" value="Glycogen Phosphorylase B"/>
    <property type="match status" value="2"/>
</dbReference>
<keyword evidence="2" id="KW-0808">Transferase</keyword>
<dbReference type="Pfam" id="PF13524">
    <property type="entry name" value="Glyco_trans_1_2"/>
    <property type="match status" value="1"/>
</dbReference>
<dbReference type="GO" id="GO:0016740">
    <property type="term" value="F:transferase activity"/>
    <property type="evidence" value="ECO:0007669"/>
    <property type="project" value="UniProtKB-KW"/>
</dbReference>
<dbReference type="SUPFAM" id="SSF53756">
    <property type="entry name" value="UDP-Glycosyltransferase/glycogen phosphorylase"/>
    <property type="match status" value="1"/>
</dbReference>
<organism evidence="2 3">
    <name type="scientific">Corallococcus exercitus</name>
    <dbReference type="NCBI Taxonomy" id="2316736"/>
    <lineage>
        <taxon>Bacteria</taxon>
        <taxon>Pseudomonadati</taxon>
        <taxon>Myxococcota</taxon>
        <taxon>Myxococcia</taxon>
        <taxon>Myxococcales</taxon>
        <taxon>Cystobacterineae</taxon>
        <taxon>Myxococcaceae</taxon>
        <taxon>Corallococcus</taxon>
    </lineage>
</organism>
<dbReference type="EMBL" id="JABFJW010000049">
    <property type="protein sequence ID" value="NOK09172.1"/>
    <property type="molecule type" value="Genomic_DNA"/>
</dbReference>
<proteinExistence type="predicted"/>
<dbReference type="AlphaFoldDB" id="A0A7Y4JS06"/>
<dbReference type="RefSeq" id="WP_171413377.1">
    <property type="nucleotide sequence ID" value="NZ_JABFJW010000049.1"/>
</dbReference>
<reference evidence="2 3" key="1">
    <citation type="submission" date="2020-05" db="EMBL/GenBank/DDBJ databases">
        <authorList>
            <person name="Whitworth D."/>
        </authorList>
    </citation>
    <scope>NUCLEOTIDE SEQUENCE [LARGE SCALE GENOMIC DNA]</scope>
    <source>
        <strain evidence="2 3">CA046A</strain>
    </source>
</reference>